<reference evidence="3 4" key="1">
    <citation type="journal article" date="2018" name="Evol. Lett.">
        <title>Horizontal gene cluster transfer increased hallucinogenic mushroom diversity.</title>
        <authorList>
            <person name="Reynolds H.T."/>
            <person name="Vijayakumar V."/>
            <person name="Gluck-Thaler E."/>
            <person name="Korotkin H.B."/>
            <person name="Matheny P.B."/>
            <person name="Slot J.C."/>
        </authorList>
    </citation>
    <scope>NUCLEOTIDE SEQUENCE [LARGE SCALE GENOMIC DNA]</scope>
    <source>
        <strain evidence="3 4">2629</strain>
    </source>
</reference>
<evidence type="ECO:0000313" key="4">
    <source>
        <dbReference type="Proteomes" id="UP000284842"/>
    </source>
</evidence>
<dbReference type="AlphaFoldDB" id="A0A409VYH9"/>
<dbReference type="OrthoDB" id="2611327at2759"/>
<comment type="caution">
    <text evidence="3">The sequence shown here is derived from an EMBL/GenBank/DDBJ whole genome shotgun (WGS) entry which is preliminary data.</text>
</comment>
<dbReference type="SUPFAM" id="SSF52540">
    <property type="entry name" value="P-loop containing nucleoside triphosphate hydrolases"/>
    <property type="match status" value="1"/>
</dbReference>
<organism evidence="3 4">
    <name type="scientific">Panaeolus cyanescens</name>
    <dbReference type="NCBI Taxonomy" id="181874"/>
    <lineage>
        <taxon>Eukaryota</taxon>
        <taxon>Fungi</taxon>
        <taxon>Dikarya</taxon>
        <taxon>Basidiomycota</taxon>
        <taxon>Agaricomycotina</taxon>
        <taxon>Agaricomycetes</taxon>
        <taxon>Agaricomycetidae</taxon>
        <taxon>Agaricales</taxon>
        <taxon>Agaricineae</taxon>
        <taxon>Galeropsidaceae</taxon>
        <taxon>Panaeolus</taxon>
    </lineage>
</organism>
<feature type="domain" description="G" evidence="2">
    <location>
        <begin position="31"/>
        <end position="101"/>
    </location>
</feature>
<dbReference type="EMBL" id="NHTK01005920">
    <property type="protein sequence ID" value="PPQ71318.1"/>
    <property type="molecule type" value="Genomic_DNA"/>
</dbReference>
<dbReference type="GO" id="GO:0005525">
    <property type="term" value="F:GTP binding"/>
    <property type="evidence" value="ECO:0007669"/>
    <property type="project" value="InterPro"/>
</dbReference>
<dbReference type="InParanoid" id="A0A409VYH9"/>
<dbReference type="Pfam" id="PF01926">
    <property type="entry name" value="MMR_HSR1"/>
    <property type="match status" value="1"/>
</dbReference>
<dbReference type="InterPro" id="IPR027417">
    <property type="entry name" value="P-loop_NTPase"/>
</dbReference>
<dbReference type="Gene3D" id="3.40.50.300">
    <property type="entry name" value="P-loop containing nucleotide triphosphate hydrolases"/>
    <property type="match status" value="1"/>
</dbReference>
<feature type="region of interest" description="Disordered" evidence="1">
    <location>
        <begin position="288"/>
        <end position="308"/>
    </location>
</feature>
<sequence length="342" mass="38040">MSNLEKLSITGPVSITVIPESEELPRICCLILLLGTTGAGKSSFIEALGNDKTLGISKNQLDGFTQHLTVYKVNNIRMIEYPDSPIFIVDTPGFADRSLPESKMLRMVQDMMDEEVDFIDDNARVVKFENTHSSALEVLNDCLTLKDRSLFTFEHMVEINQTIAHTLFGGSLHVNLLERKSALLQRLKVLDGDLSDPLMESNVEYRDTLLKQASEAMNDLKVVEKELEDFQDFQDEAGDFDAKLPLPETKNFFASPPTQLPDTVEAVNPSPDTLLGTSAVGQVQTVGAGADHNTAPNLPSQQPPQTNPLKAFISKQTTKLRKEFNHMKFIISQHTHTQKVTK</sequence>
<evidence type="ECO:0000259" key="2">
    <source>
        <dbReference type="Pfam" id="PF01926"/>
    </source>
</evidence>
<accession>A0A409VYH9</accession>
<dbReference type="Proteomes" id="UP000284842">
    <property type="component" value="Unassembled WGS sequence"/>
</dbReference>
<proteinExistence type="predicted"/>
<evidence type="ECO:0000256" key="1">
    <source>
        <dbReference type="SAM" id="MobiDB-lite"/>
    </source>
</evidence>
<protein>
    <recommendedName>
        <fullName evidence="2">G domain-containing protein</fullName>
    </recommendedName>
</protein>
<keyword evidence="4" id="KW-1185">Reference proteome</keyword>
<evidence type="ECO:0000313" key="3">
    <source>
        <dbReference type="EMBL" id="PPQ71318.1"/>
    </source>
</evidence>
<dbReference type="InterPro" id="IPR006073">
    <property type="entry name" value="GTP-bd"/>
</dbReference>
<name>A0A409VYH9_9AGAR</name>
<gene>
    <name evidence="3" type="ORF">CVT24_012044</name>
</gene>